<dbReference type="PANTHER" id="PTHR33154">
    <property type="entry name" value="TRANSCRIPTIONAL REGULATOR, ARSR FAMILY"/>
    <property type="match status" value="1"/>
</dbReference>
<dbReference type="SUPFAM" id="SSF46785">
    <property type="entry name" value="Winged helix' DNA-binding domain"/>
    <property type="match status" value="1"/>
</dbReference>
<keyword evidence="3" id="KW-0804">Transcription</keyword>
<dbReference type="InterPro" id="IPR036388">
    <property type="entry name" value="WH-like_DNA-bd_sf"/>
</dbReference>
<accession>A0A561E7A3</accession>
<evidence type="ECO:0000313" key="6">
    <source>
        <dbReference type="Proteomes" id="UP000318297"/>
    </source>
</evidence>
<evidence type="ECO:0000259" key="4">
    <source>
        <dbReference type="SMART" id="SM00418"/>
    </source>
</evidence>
<name>A0A561E7A3_9MICO</name>
<feature type="domain" description="HTH arsR-type" evidence="4">
    <location>
        <begin position="29"/>
        <end position="110"/>
    </location>
</feature>
<dbReference type="Pfam" id="PF12840">
    <property type="entry name" value="HTH_20"/>
    <property type="match status" value="1"/>
</dbReference>
<dbReference type="InterPro" id="IPR011991">
    <property type="entry name" value="ArsR-like_HTH"/>
</dbReference>
<keyword evidence="6" id="KW-1185">Reference proteome</keyword>
<organism evidence="5 6">
    <name type="scientific">Rudaeicoccus suwonensis</name>
    <dbReference type="NCBI Taxonomy" id="657409"/>
    <lineage>
        <taxon>Bacteria</taxon>
        <taxon>Bacillati</taxon>
        <taxon>Actinomycetota</taxon>
        <taxon>Actinomycetes</taxon>
        <taxon>Micrococcales</taxon>
        <taxon>Dermacoccaceae</taxon>
        <taxon>Rudaeicoccus</taxon>
    </lineage>
</organism>
<gene>
    <name evidence="5" type="ORF">BKA23_0252</name>
</gene>
<reference evidence="5 6" key="1">
    <citation type="submission" date="2019-06" db="EMBL/GenBank/DDBJ databases">
        <title>Sequencing the genomes of 1000 actinobacteria strains.</title>
        <authorList>
            <person name="Klenk H.-P."/>
        </authorList>
    </citation>
    <scope>NUCLEOTIDE SEQUENCE [LARGE SCALE GENOMIC DNA]</scope>
    <source>
        <strain evidence="5 6">DSM 19560</strain>
    </source>
</reference>
<comment type="caution">
    <text evidence="5">The sequence shown here is derived from an EMBL/GenBank/DDBJ whole genome shotgun (WGS) entry which is preliminary data.</text>
</comment>
<evidence type="ECO:0000256" key="3">
    <source>
        <dbReference type="ARBA" id="ARBA00023163"/>
    </source>
</evidence>
<dbReference type="Proteomes" id="UP000318297">
    <property type="component" value="Unassembled WGS sequence"/>
</dbReference>
<dbReference type="Gene3D" id="1.10.10.10">
    <property type="entry name" value="Winged helix-like DNA-binding domain superfamily/Winged helix DNA-binding domain"/>
    <property type="match status" value="1"/>
</dbReference>
<proteinExistence type="predicted"/>
<dbReference type="InterPro" id="IPR051081">
    <property type="entry name" value="HTH_MetalResp_TranReg"/>
</dbReference>
<dbReference type="AlphaFoldDB" id="A0A561E7A3"/>
<keyword evidence="1" id="KW-0805">Transcription regulation</keyword>
<dbReference type="CDD" id="cd00090">
    <property type="entry name" value="HTH_ARSR"/>
    <property type="match status" value="1"/>
</dbReference>
<dbReference type="OrthoDB" id="7945987at2"/>
<dbReference type="GO" id="GO:0003677">
    <property type="term" value="F:DNA binding"/>
    <property type="evidence" value="ECO:0007669"/>
    <property type="project" value="UniProtKB-KW"/>
</dbReference>
<evidence type="ECO:0000256" key="2">
    <source>
        <dbReference type="ARBA" id="ARBA00023125"/>
    </source>
</evidence>
<sequence>MATNEDAPQTDHAEQAVRPKRVLTLEDPKAMRALAHGVRQQVLNLLSEQPVITATEAAQACGVSPSAMSYHLRALEKWGIVERVLSADGRERPWQMAADSIKIDQSAMGEASVSDAGHMLSAFVAQLDATLRALIERGDDADSLTIAQVRRVWLTDEESADIDRVVNEASERFSDRRRGAKRPPEAKLRELYWLNLPKP</sequence>
<dbReference type="GO" id="GO:0003700">
    <property type="term" value="F:DNA-binding transcription factor activity"/>
    <property type="evidence" value="ECO:0007669"/>
    <property type="project" value="InterPro"/>
</dbReference>
<dbReference type="InterPro" id="IPR001845">
    <property type="entry name" value="HTH_ArsR_DNA-bd_dom"/>
</dbReference>
<dbReference type="SMART" id="SM00418">
    <property type="entry name" value="HTH_ARSR"/>
    <property type="match status" value="1"/>
</dbReference>
<dbReference type="RefSeq" id="WP_145224789.1">
    <property type="nucleotide sequence ID" value="NZ_VIVQ01000001.1"/>
</dbReference>
<keyword evidence="2" id="KW-0238">DNA-binding</keyword>
<protein>
    <submittedName>
        <fullName evidence="5">Helix-turn-helix protein</fullName>
    </submittedName>
</protein>
<dbReference type="InterPro" id="IPR036390">
    <property type="entry name" value="WH_DNA-bd_sf"/>
</dbReference>
<dbReference type="PANTHER" id="PTHR33154:SF15">
    <property type="entry name" value="REGULATORY PROTEIN ARSR"/>
    <property type="match status" value="1"/>
</dbReference>
<evidence type="ECO:0000313" key="5">
    <source>
        <dbReference type="EMBL" id="TWE11484.1"/>
    </source>
</evidence>
<dbReference type="EMBL" id="VIVQ01000001">
    <property type="protein sequence ID" value="TWE11484.1"/>
    <property type="molecule type" value="Genomic_DNA"/>
</dbReference>
<evidence type="ECO:0000256" key="1">
    <source>
        <dbReference type="ARBA" id="ARBA00023015"/>
    </source>
</evidence>